<accession>A0A1I1AMB8</accession>
<gene>
    <name evidence="2" type="ORF">SAMN05421867_12028</name>
</gene>
<sequence>MAGMSQDAATQDVQDQDGQDVDVQDVDVQDVDVQDVDVQDVDVQDLTRDPGNAESTALWVERTGTRAYTGRNSRGAEVSIASVGTPGAFSPGELMKIALASCSGLASDFALSRRLGDDVDVTIRVSGPTDEAEDRYPALSERLVVDLSGLDEAARARLLQVVQRSIDEHCTVGRTLDQGARVDLEVVDAVPPHS</sequence>
<evidence type="ECO:0000313" key="2">
    <source>
        <dbReference type="EMBL" id="SFB39185.1"/>
    </source>
</evidence>
<dbReference type="InterPro" id="IPR003718">
    <property type="entry name" value="OsmC/Ohr_fam"/>
</dbReference>
<protein>
    <submittedName>
        <fullName evidence="2">Uncharacterized OsmC-related protein</fullName>
    </submittedName>
</protein>
<evidence type="ECO:0000313" key="3">
    <source>
        <dbReference type="Proteomes" id="UP000199012"/>
    </source>
</evidence>
<dbReference type="Gene3D" id="3.30.300.20">
    <property type="match status" value="1"/>
</dbReference>
<dbReference type="STRING" id="988821.SAMN05421867_12028"/>
<evidence type="ECO:0000256" key="1">
    <source>
        <dbReference type="SAM" id="MobiDB-lite"/>
    </source>
</evidence>
<feature type="compositionally biased region" description="Acidic residues" evidence="1">
    <location>
        <begin position="14"/>
        <end position="43"/>
    </location>
</feature>
<dbReference type="Pfam" id="PF02566">
    <property type="entry name" value="OsmC"/>
    <property type="match status" value="1"/>
</dbReference>
<dbReference type="Proteomes" id="UP000199012">
    <property type="component" value="Unassembled WGS sequence"/>
</dbReference>
<keyword evidence="3" id="KW-1185">Reference proteome</keyword>
<dbReference type="AlphaFoldDB" id="A0A1I1AMB8"/>
<dbReference type="SUPFAM" id="SSF82784">
    <property type="entry name" value="OsmC-like"/>
    <property type="match status" value="1"/>
</dbReference>
<organism evidence="2 3">
    <name type="scientific">Cellulomonas marina</name>
    <dbReference type="NCBI Taxonomy" id="988821"/>
    <lineage>
        <taxon>Bacteria</taxon>
        <taxon>Bacillati</taxon>
        <taxon>Actinomycetota</taxon>
        <taxon>Actinomycetes</taxon>
        <taxon>Micrococcales</taxon>
        <taxon>Cellulomonadaceae</taxon>
        <taxon>Cellulomonas</taxon>
    </lineage>
</organism>
<dbReference type="InterPro" id="IPR015946">
    <property type="entry name" value="KH_dom-like_a/b"/>
</dbReference>
<reference evidence="2 3" key="1">
    <citation type="submission" date="2016-10" db="EMBL/GenBank/DDBJ databases">
        <authorList>
            <person name="de Groot N.N."/>
        </authorList>
    </citation>
    <scope>NUCLEOTIDE SEQUENCE [LARGE SCALE GENOMIC DNA]</scope>
    <source>
        <strain evidence="2 3">CGMCC 4.6945</strain>
    </source>
</reference>
<feature type="region of interest" description="Disordered" evidence="1">
    <location>
        <begin position="1"/>
        <end position="50"/>
    </location>
</feature>
<name>A0A1I1AMB8_9CELL</name>
<dbReference type="EMBL" id="FOKA01000020">
    <property type="protein sequence ID" value="SFB39185.1"/>
    <property type="molecule type" value="Genomic_DNA"/>
</dbReference>
<proteinExistence type="predicted"/>
<dbReference type="InterPro" id="IPR036102">
    <property type="entry name" value="OsmC/Ohrsf"/>
</dbReference>